<feature type="chain" id="PRO_5037309244" evidence="8">
    <location>
        <begin position="25"/>
        <end position="163"/>
    </location>
</feature>
<feature type="region of interest" description="Disordered" evidence="7">
    <location>
        <begin position="127"/>
        <end position="163"/>
    </location>
</feature>
<organism evidence="9">
    <name type="scientific">Tenebrio molitor</name>
    <name type="common">Yellow mealworm beetle</name>
    <dbReference type="NCBI Taxonomy" id="7067"/>
    <lineage>
        <taxon>Eukaryota</taxon>
        <taxon>Metazoa</taxon>
        <taxon>Ecdysozoa</taxon>
        <taxon>Arthropoda</taxon>
        <taxon>Hexapoda</taxon>
        <taxon>Insecta</taxon>
        <taxon>Pterygota</taxon>
        <taxon>Neoptera</taxon>
        <taxon>Endopterygota</taxon>
        <taxon>Coleoptera</taxon>
        <taxon>Polyphaga</taxon>
        <taxon>Cucujiformia</taxon>
        <taxon>Tenebrionidae</taxon>
        <taxon>Tenebrio</taxon>
    </lineage>
</organism>
<sequence length="163" mass="18777">MERIILVNLAVLCVAILLSEVVLSVPHYGSHQVSVRRERNDDKKQSYMWFGPRLGRKKRNSNIDPYRNREREQLATLLDVIQDSPWAIVAVNGKRHVVNFTPRLGRESGEEFVSSAAEDRWLQDPEMSGEMLSQRSPPFAPRLGRHLSPFSPRLGRENDKNLF</sequence>
<keyword evidence="4" id="KW-0372">Hormone</keyword>
<dbReference type="AlphaFoldDB" id="A0A977SQC6"/>
<keyword evidence="3" id="KW-0964">Secreted</keyword>
<evidence type="ECO:0000313" key="9">
    <source>
        <dbReference type="EMBL" id="UXO98181.1"/>
    </source>
</evidence>
<dbReference type="KEGG" id="tmol:138140292"/>
<evidence type="ECO:0000256" key="3">
    <source>
        <dbReference type="ARBA" id="ARBA00022525"/>
    </source>
</evidence>
<keyword evidence="6" id="KW-0527">Neuropeptide</keyword>
<reference evidence="9" key="1">
    <citation type="journal article" date="2022" name="J. Proteome Res.">
        <title>Neuropeptidomes of Tenebrio molitor L. and Zophobas atratus Fab. (Coleoptera, Polyphaga: Tenebrionidae).</title>
        <authorList>
            <person name="Marciniak P."/>
            <person name="Pacholska-Bogalska J."/>
            <person name="Ragionieri L."/>
        </authorList>
    </citation>
    <scope>NUCLEOTIDE SEQUENCE</scope>
    <source>
        <strain evidence="9">DN32268_c0_g1_i1</strain>
    </source>
</reference>
<dbReference type="RefSeq" id="XP_068917326.1">
    <property type="nucleotide sequence ID" value="XM_069061225.1"/>
</dbReference>
<protein>
    <submittedName>
        <fullName evidence="9">Pyrokinin</fullName>
    </submittedName>
</protein>
<dbReference type="EMBL" id="ON110520">
    <property type="protein sequence ID" value="UXO98181.1"/>
    <property type="molecule type" value="mRNA"/>
</dbReference>
<dbReference type="InterPro" id="IPR001484">
    <property type="entry name" value="Pyrokinin_CS"/>
</dbReference>
<dbReference type="GO" id="GO:0005184">
    <property type="term" value="F:neuropeptide hormone activity"/>
    <property type="evidence" value="ECO:0007669"/>
    <property type="project" value="InterPro"/>
</dbReference>
<dbReference type="GO" id="GO:0005576">
    <property type="term" value="C:extracellular region"/>
    <property type="evidence" value="ECO:0007669"/>
    <property type="project" value="UniProtKB-SubCell"/>
</dbReference>
<comment type="similarity">
    <text evidence="2">Belongs to the pyrokinin family.</text>
</comment>
<evidence type="ECO:0000256" key="7">
    <source>
        <dbReference type="SAM" id="MobiDB-lite"/>
    </source>
</evidence>
<evidence type="ECO:0000256" key="6">
    <source>
        <dbReference type="ARBA" id="ARBA00023320"/>
    </source>
</evidence>
<name>A0A977SQC6_TENMO</name>
<dbReference type="InterPro" id="IPR008730">
    <property type="entry name" value="PBAN"/>
</dbReference>
<evidence type="ECO:0000256" key="1">
    <source>
        <dbReference type="ARBA" id="ARBA00004613"/>
    </source>
</evidence>
<dbReference type="PROSITE" id="PS00539">
    <property type="entry name" value="PYROKININ"/>
    <property type="match status" value="1"/>
</dbReference>
<dbReference type="OrthoDB" id="6424205at2759"/>
<accession>A0A977SQC6</accession>
<evidence type="ECO:0000256" key="8">
    <source>
        <dbReference type="SAM" id="SignalP"/>
    </source>
</evidence>
<dbReference type="GeneID" id="138140292"/>
<comment type="subcellular location">
    <subcellularLocation>
        <location evidence="1">Secreted</location>
    </subcellularLocation>
</comment>
<evidence type="ECO:0000256" key="4">
    <source>
        <dbReference type="ARBA" id="ARBA00022702"/>
    </source>
</evidence>
<dbReference type="GO" id="GO:0007218">
    <property type="term" value="P:neuropeptide signaling pathway"/>
    <property type="evidence" value="ECO:0007669"/>
    <property type="project" value="UniProtKB-KW"/>
</dbReference>
<feature type="signal peptide" evidence="8">
    <location>
        <begin position="1"/>
        <end position="24"/>
    </location>
</feature>
<evidence type="ECO:0000256" key="2">
    <source>
        <dbReference type="ARBA" id="ARBA00007714"/>
    </source>
</evidence>
<dbReference type="GO" id="GO:0042811">
    <property type="term" value="P:pheromone biosynthetic process"/>
    <property type="evidence" value="ECO:0007669"/>
    <property type="project" value="InterPro"/>
</dbReference>
<keyword evidence="5" id="KW-0027">Amidation</keyword>
<keyword evidence="8" id="KW-0732">Signal</keyword>
<feature type="compositionally biased region" description="Basic and acidic residues" evidence="7">
    <location>
        <begin position="154"/>
        <end position="163"/>
    </location>
</feature>
<evidence type="ECO:0000256" key="5">
    <source>
        <dbReference type="ARBA" id="ARBA00022815"/>
    </source>
</evidence>
<proteinExistence type="evidence at transcript level"/>
<dbReference type="Pfam" id="PF05874">
    <property type="entry name" value="PBAN"/>
    <property type="match status" value="1"/>
</dbReference>